<proteinExistence type="predicted"/>
<feature type="compositionally biased region" description="Polar residues" evidence="1">
    <location>
        <begin position="241"/>
        <end position="254"/>
    </location>
</feature>
<feature type="compositionally biased region" description="Basic and acidic residues" evidence="1">
    <location>
        <begin position="1"/>
        <end position="10"/>
    </location>
</feature>
<evidence type="ECO:0000256" key="1">
    <source>
        <dbReference type="SAM" id="MobiDB-lite"/>
    </source>
</evidence>
<evidence type="ECO:0000313" key="2">
    <source>
        <dbReference type="Proteomes" id="UP000095283"/>
    </source>
</evidence>
<feature type="compositionally biased region" description="Low complexity" evidence="1">
    <location>
        <begin position="14"/>
        <end position="32"/>
    </location>
</feature>
<protein>
    <submittedName>
        <fullName evidence="3">Uncharacterized protein</fullName>
    </submittedName>
</protein>
<reference evidence="3" key="1">
    <citation type="submission" date="2016-11" db="UniProtKB">
        <authorList>
            <consortium name="WormBaseParasite"/>
        </authorList>
    </citation>
    <scope>IDENTIFICATION</scope>
</reference>
<keyword evidence="2" id="KW-1185">Reference proteome</keyword>
<evidence type="ECO:0000313" key="3">
    <source>
        <dbReference type="WBParaSite" id="Hba_02094"/>
    </source>
</evidence>
<organism evidence="2 3">
    <name type="scientific">Heterorhabditis bacteriophora</name>
    <name type="common">Entomopathogenic nematode worm</name>
    <dbReference type="NCBI Taxonomy" id="37862"/>
    <lineage>
        <taxon>Eukaryota</taxon>
        <taxon>Metazoa</taxon>
        <taxon>Ecdysozoa</taxon>
        <taxon>Nematoda</taxon>
        <taxon>Chromadorea</taxon>
        <taxon>Rhabditida</taxon>
        <taxon>Rhabditina</taxon>
        <taxon>Rhabditomorpha</taxon>
        <taxon>Strongyloidea</taxon>
        <taxon>Heterorhabditidae</taxon>
        <taxon>Heterorhabditis</taxon>
    </lineage>
</organism>
<name>A0A1I7WBN3_HETBA</name>
<feature type="region of interest" description="Disordered" evidence="1">
    <location>
        <begin position="241"/>
        <end position="266"/>
    </location>
</feature>
<dbReference type="Proteomes" id="UP000095283">
    <property type="component" value="Unplaced"/>
</dbReference>
<feature type="compositionally biased region" description="Gly residues" evidence="1">
    <location>
        <begin position="255"/>
        <end position="266"/>
    </location>
</feature>
<sequence>MDVTKKESIDANRSSPSSPTNTEQTSSSSSPLAPFPSPIFRPPPFAFPMFNPVMYSRHMMRFPGVPPFSFPTPMQQISVDGYASLPLPSMSASVESIFPQTVPLDFFFDVLFHQSVRALKGKVNTETSNRLLLAIFGENKQKLEVKWLAHYRSYYMTKTALTEAEPQHKINENAPPSLQSLFVGRLSFQWIAIPYPCLHSSVACQMRGFVGHNTRYNRLWMSKSDSASEYEIQYRSTIQPRTAVRSQSRQSGNYVSGGTGTGGGGE</sequence>
<dbReference type="WBParaSite" id="Hba_02094">
    <property type="protein sequence ID" value="Hba_02094"/>
    <property type="gene ID" value="Hba_02094"/>
</dbReference>
<dbReference type="AlphaFoldDB" id="A0A1I7WBN3"/>
<accession>A0A1I7WBN3</accession>
<feature type="region of interest" description="Disordered" evidence="1">
    <location>
        <begin position="1"/>
        <end position="33"/>
    </location>
</feature>